<dbReference type="InterPro" id="IPR026015">
    <property type="entry name" value="ATP_synth_OSCP/delta_N_sf"/>
</dbReference>
<comment type="subcellular location">
    <subcellularLocation>
        <location evidence="7">Cell membrane</location>
        <topology evidence="7">Peripheral membrane protein</topology>
    </subcellularLocation>
    <subcellularLocation>
        <location evidence="1">Membrane</location>
    </subcellularLocation>
</comment>
<keyword evidence="6 7" id="KW-0066">ATP synthesis</keyword>
<dbReference type="GO" id="GO:0045259">
    <property type="term" value="C:proton-transporting ATP synthase complex"/>
    <property type="evidence" value="ECO:0007669"/>
    <property type="project" value="UniProtKB-KW"/>
</dbReference>
<dbReference type="HAMAP" id="MF_01416">
    <property type="entry name" value="ATP_synth_delta_bact"/>
    <property type="match status" value="1"/>
</dbReference>
<gene>
    <name evidence="7" type="primary">atpH</name>
    <name evidence="8" type="ORF">HKD39_00150</name>
</gene>
<evidence type="ECO:0000256" key="4">
    <source>
        <dbReference type="ARBA" id="ARBA00023065"/>
    </source>
</evidence>
<dbReference type="Proteomes" id="UP000562984">
    <property type="component" value="Unassembled WGS sequence"/>
</dbReference>
<evidence type="ECO:0000313" key="9">
    <source>
        <dbReference type="Proteomes" id="UP000562984"/>
    </source>
</evidence>
<evidence type="ECO:0000256" key="6">
    <source>
        <dbReference type="ARBA" id="ARBA00023310"/>
    </source>
</evidence>
<dbReference type="GO" id="GO:0046933">
    <property type="term" value="F:proton-transporting ATP synthase activity, rotational mechanism"/>
    <property type="evidence" value="ECO:0007669"/>
    <property type="project" value="UniProtKB-UniRule"/>
</dbReference>
<dbReference type="PANTHER" id="PTHR11910">
    <property type="entry name" value="ATP SYNTHASE DELTA CHAIN"/>
    <property type="match status" value="1"/>
</dbReference>
<dbReference type="EMBL" id="JABEND010000001">
    <property type="protein sequence ID" value="NNG34151.1"/>
    <property type="molecule type" value="Genomic_DNA"/>
</dbReference>
<comment type="function">
    <text evidence="7">F(1)F(0) ATP synthase produces ATP from ADP in the presence of a proton or sodium gradient. F-type ATPases consist of two structural domains, F(1) containing the extramembraneous catalytic core and F(0) containing the membrane proton channel, linked together by a central stalk and a peripheral stalk. During catalysis, ATP synthesis in the catalytic domain of F(1) is coupled via a rotary mechanism of the central stalk subunits to proton translocation.</text>
</comment>
<sequence length="273" mass="29897">MQHISSLQSVDELTQTLLGEAAKLSDDDLRVVGGDLLAVADLLRAQPVLRRTLSEATTAPQARIGVMERLLDGKIRPVSLELVKQAVSKQWASGADLREGVERLGRTALFLSAERSGQLDEVEDQLFRFGRIIDGSPELSVVLDDPTADPQGRRKLVGQLLTDRANPLTVQLLEGLATDTQGRSFSHGVRELVEQAAERRREVVAQVQTVVDLDDNQKQRLSEALRKMYGHPVALHIEVDESLEGGMRITVGDEVIDGSVAGRLSALRRRFAG</sequence>
<accession>A0A849A559</accession>
<keyword evidence="2 7" id="KW-0813">Transport</keyword>
<evidence type="ECO:0000313" key="8">
    <source>
        <dbReference type="EMBL" id="NNG34151.1"/>
    </source>
</evidence>
<dbReference type="Gene3D" id="1.10.520.20">
    <property type="entry name" value="N-terminal domain of the delta subunit of the F1F0-ATP synthase"/>
    <property type="match status" value="1"/>
</dbReference>
<dbReference type="RefSeq" id="WP_171197839.1">
    <property type="nucleotide sequence ID" value="NZ_JABEND010000001.1"/>
</dbReference>
<dbReference type="Pfam" id="PF00213">
    <property type="entry name" value="OSCP"/>
    <property type="match status" value="1"/>
</dbReference>
<name>A0A849A559_9ACTN</name>
<evidence type="ECO:0000256" key="7">
    <source>
        <dbReference type="HAMAP-Rule" id="MF_01416"/>
    </source>
</evidence>
<dbReference type="AlphaFoldDB" id="A0A849A559"/>
<keyword evidence="9" id="KW-1185">Reference proteome</keyword>
<evidence type="ECO:0000256" key="1">
    <source>
        <dbReference type="ARBA" id="ARBA00004370"/>
    </source>
</evidence>
<keyword evidence="5 7" id="KW-0472">Membrane</keyword>
<comment type="caution">
    <text evidence="8">The sequence shown here is derived from an EMBL/GenBank/DDBJ whole genome shotgun (WGS) entry which is preliminary data.</text>
</comment>
<comment type="function">
    <text evidence="7">This protein is part of the stalk that links CF(0) to CF(1). It either transmits conformational changes from CF(0) to CF(1) or is implicated in proton conduction.</text>
</comment>
<proteinExistence type="inferred from homology"/>
<comment type="similarity">
    <text evidence="7">Belongs to the ATPase delta chain family.</text>
</comment>
<keyword evidence="7" id="KW-0139">CF(1)</keyword>
<evidence type="ECO:0000256" key="3">
    <source>
        <dbReference type="ARBA" id="ARBA00022781"/>
    </source>
</evidence>
<protein>
    <recommendedName>
        <fullName evidence="7">ATP synthase subunit delta</fullName>
    </recommendedName>
    <alternativeName>
        <fullName evidence="7">ATP synthase F(1) sector subunit delta</fullName>
    </alternativeName>
    <alternativeName>
        <fullName evidence="7">F-type ATPase subunit delta</fullName>
        <shortName evidence="7">F-ATPase subunit delta</shortName>
    </alternativeName>
</protein>
<reference evidence="8 9" key="1">
    <citation type="submission" date="2020-05" db="EMBL/GenBank/DDBJ databases">
        <title>Nakamurella sp. DB0629 isolated from air conditioner.</title>
        <authorList>
            <person name="Kim D.H."/>
            <person name="Kim D.-U."/>
        </authorList>
    </citation>
    <scope>NUCLEOTIDE SEQUENCE [LARGE SCALE GENOMIC DNA]</scope>
    <source>
        <strain evidence="8 9">DB0629</strain>
    </source>
</reference>
<dbReference type="NCBIfam" id="NF009967">
    <property type="entry name" value="PRK13430.1"/>
    <property type="match status" value="1"/>
</dbReference>
<dbReference type="InterPro" id="IPR000711">
    <property type="entry name" value="ATPase_OSCP/dsu"/>
</dbReference>
<evidence type="ECO:0000256" key="5">
    <source>
        <dbReference type="ARBA" id="ARBA00023136"/>
    </source>
</evidence>
<keyword evidence="4 7" id="KW-0406">Ion transport</keyword>
<dbReference type="SUPFAM" id="SSF47928">
    <property type="entry name" value="N-terminal domain of the delta subunit of the F1F0-ATP synthase"/>
    <property type="match status" value="1"/>
</dbReference>
<organism evidence="8 9">
    <name type="scientific">Nakamurella aerolata</name>
    <dbReference type="NCBI Taxonomy" id="1656892"/>
    <lineage>
        <taxon>Bacteria</taxon>
        <taxon>Bacillati</taxon>
        <taxon>Actinomycetota</taxon>
        <taxon>Actinomycetes</taxon>
        <taxon>Nakamurellales</taxon>
        <taxon>Nakamurellaceae</taxon>
        <taxon>Nakamurella</taxon>
    </lineage>
</organism>
<evidence type="ECO:0000256" key="2">
    <source>
        <dbReference type="ARBA" id="ARBA00022448"/>
    </source>
</evidence>
<dbReference type="PRINTS" id="PR00125">
    <property type="entry name" value="ATPASEDELTA"/>
</dbReference>
<keyword evidence="7" id="KW-1003">Cell membrane</keyword>
<dbReference type="GO" id="GO:0005886">
    <property type="term" value="C:plasma membrane"/>
    <property type="evidence" value="ECO:0007669"/>
    <property type="project" value="UniProtKB-SubCell"/>
</dbReference>
<keyword evidence="3 7" id="KW-0375">Hydrogen ion transport</keyword>
<dbReference type="NCBIfam" id="TIGR01145">
    <property type="entry name" value="ATP_synt_delta"/>
    <property type="match status" value="1"/>
</dbReference>